<dbReference type="EMBL" id="FQZY01000023">
    <property type="protein sequence ID" value="SHJ95060.1"/>
    <property type="molecule type" value="Genomic_DNA"/>
</dbReference>
<dbReference type="Pfam" id="PF13782">
    <property type="entry name" value="SpoVAB"/>
    <property type="match status" value="1"/>
</dbReference>
<feature type="transmembrane region" description="Helical" evidence="1">
    <location>
        <begin position="72"/>
        <end position="102"/>
    </location>
</feature>
<dbReference type="Proteomes" id="UP000184301">
    <property type="component" value="Unassembled WGS sequence"/>
</dbReference>
<keyword evidence="1" id="KW-0472">Membrane</keyword>
<dbReference type="STRING" id="1121950.SAMN02745243_01810"/>
<keyword evidence="3" id="KW-1185">Reference proteome</keyword>
<keyword evidence="1" id="KW-0812">Transmembrane</keyword>
<feature type="transmembrane region" description="Helical" evidence="1">
    <location>
        <begin position="6"/>
        <end position="33"/>
    </location>
</feature>
<organism evidence="2 3">
    <name type="scientific">Hespellia stercorisuis DSM 15480</name>
    <dbReference type="NCBI Taxonomy" id="1121950"/>
    <lineage>
        <taxon>Bacteria</taxon>
        <taxon>Bacillati</taxon>
        <taxon>Bacillota</taxon>
        <taxon>Clostridia</taxon>
        <taxon>Lachnospirales</taxon>
        <taxon>Lachnospiraceae</taxon>
        <taxon>Hespellia</taxon>
    </lineage>
</organism>
<dbReference type="RefSeq" id="WP_073108858.1">
    <property type="nucleotide sequence ID" value="NZ_FQZY01000023.1"/>
</dbReference>
<protein>
    <submittedName>
        <fullName evidence="2">Stage V sporulation protein AB</fullName>
    </submittedName>
</protein>
<evidence type="ECO:0000256" key="1">
    <source>
        <dbReference type="SAM" id="Phobius"/>
    </source>
</evidence>
<feature type="transmembrane region" description="Helical" evidence="1">
    <location>
        <begin position="114"/>
        <end position="134"/>
    </location>
</feature>
<evidence type="ECO:0000313" key="2">
    <source>
        <dbReference type="EMBL" id="SHJ95060.1"/>
    </source>
</evidence>
<name>A0A1M6NH84_9FIRM</name>
<dbReference type="InterPro" id="IPR020144">
    <property type="entry name" value="SpoVAB"/>
</dbReference>
<keyword evidence="1" id="KW-1133">Transmembrane helix</keyword>
<feature type="transmembrane region" description="Helical" evidence="1">
    <location>
        <begin position="45"/>
        <end position="66"/>
    </location>
</feature>
<dbReference type="AlphaFoldDB" id="A0A1M6NH84"/>
<dbReference type="OrthoDB" id="9790504at2"/>
<gene>
    <name evidence="2" type="ORF">SAMN02745243_01810</name>
</gene>
<accession>A0A1M6NH84</accession>
<reference evidence="2 3" key="1">
    <citation type="submission" date="2016-11" db="EMBL/GenBank/DDBJ databases">
        <authorList>
            <person name="Jaros S."/>
            <person name="Januszkiewicz K."/>
            <person name="Wedrychowicz H."/>
        </authorList>
    </citation>
    <scope>NUCLEOTIDE SEQUENCE [LARGE SCALE GENOMIC DNA]</scope>
    <source>
        <strain evidence="2 3">DSM 15480</strain>
    </source>
</reference>
<sequence>MWIRQVILAFLGISAGITAAGGLFAFIVGLGVVSDFADRTHTGSYVMLYEDCIALGGILGSIFYIFRISIPYGGWILPVFGLLSGIFVGCWAMALAEIINIFPIFVRRLKIVEAIPYLILGMALGKGAGAWIFLVHRW</sequence>
<evidence type="ECO:0000313" key="3">
    <source>
        <dbReference type="Proteomes" id="UP000184301"/>
    </source>
</evidence>
<proteinExistence type="predicted"/>